<accession>A0AA37DGX5</accession>
<protein>
    <recommendedName>
        <fullName evidence="5">WYL domain-containing protein</fullName>
    </recommendedName>
</protein>
<dbReference type="PANTHER" id="PTHR34580:SF1">
    <property type="entry name" value="PROTEIN PAFC"/>
    <property type="match status" value="1"/>
</dbReference>
<dbReference type="InterPro" id="IPR057727">
    <property type="entry name" value="WCX_dom"/>
</dbReference>
<name>A0AA37DGX5_9FIRM</name>
<evidence type="ECO:0000313" key="3">
    <source>
        <dbReference type="EMBL" id="EHO17636.1"/>
    </source>
</evidence>
<dbReference type="Proteomes" id="UP000018466">
    <property type="component" value="Unassembled WGS sequence"/>
</dbReference>
<dbReference type="SUPFAM" id="SSF46785">
    <property type="entry name" value="Winged helix' DNA-binding domain"/>
    <property type="match status" value="1"/>
</dbReference>
<sequence length="337" mass="39025">MAENARRGEHQKQKLLYLAKLFTEETDAQHALSMAEIIERLADCGVNADRKTLYLDFVELQDFGMDIEAVKAGRNTLYRLSSRRFELPELKLLVDSVQSAKFITDKKSKELIAKLESLVSRYEAMQLQRQVIISDRIKTMNTSVYYNVDAIHEAINASCQIRFKYFQWNLKKEMELRRNGAWYQISPWALVWDSEYYYLVAYEAESDKIKHYRVDKMKRISVVEDRRQGLERFRQFNTARYSKSLFGMNGGEETVVTLEASNEKVGILIDRFGKDIPIMPIDEGHFRCHVTVAVSLLFLGWIIGLGGDVKIVAPQAVVDRMTSEVQRLAAQYPQKKP</sequence>
<dbReference type="EMBL" id="AGEL01000004">
    <property type="protein sequence ID" value="EHO17636.1"/>
    <property type="molecule type" value="Genomic_DNA"/>
</dbReference>
<dbReference type="InterPro" id="IPR026881">
    <property type="entry name" value="WYL_dom"/>
</dbReference>
<evidence type="ECO:0000259" key="1">
    <source>
        <dbReference type="Pfam" id="PF13280"/>
    </source>
</evidence>
<reference evidence="3 4" key="1">
    <citation type="submission" date="2011-10" db="EMBL/GenBank/DDBJ databases">
        <title>The Genome Sequence of Lachnospiraceae bacterium ACC2.</title>
        <authorList>
            <consortium name="The Broad Institute Genome Sequencing Platform"/>
            <person name="Earl A."/>
            <person name="Ward D."/>
            <person name="Feldgarden M."/>
            <person name="Gevers D."/>
            <person name="Sizova M."/>
            <person name="Hazen A."/>
            <person name="Epstein S."/>
            <person name="Young S.K."/>
            <person name="Zeng Q."/>
            <person name="Gargeya S."/>
            <person name="Fitzgerald M."/>
            <person name="Haas B."/>
            <person name="Abouelleil A."/>
            <person name="Alvarado L."/>
            <person name="Arachchi H.M."/>
            <person name="Berlin A."/>
            <person name="Brown A."/>
            <person name="Chapman S.B."/>
            <person name="Chen Z."/>
            <person name="Dunbar C."/>
            <person name="Freedman E."/>
            <person name="Gearin G."/>
            <person name="Goldberg J."/>
            <person name="Griggs A."/>
            <person name="Gujja S."/>
            <person name="Heiman D."/>
            <person name="Howarth C."/>
            <person name="Larson L."/>
            <person name="Lui A."/>
            <person name="MacDonald P.J.P."/>
            <person name="Montmayeur A."/>
            <person name="Murphy C."/>
            <person name="Neiman D."/>
            <person name="Pearson M."/>
            <person name="Priest M."/>
            <person name="Roberts A."/>
            <person name="Saif S."/>
            <person name="Shea T."/>
            <person name="Shenoy N."/>
            <person name="Sisk P."/>
            <person name="Stolte C."/>
            <person name="Sykes S."/>
            <person name="Wortman J."/>
            <person name="Nusbaum C."/>
            <person name="Birren B."/>
        </authorList>
    </citation>
    <scope>NUCLEOTIDE SEQUENCE [LARGE SCALE GENOMIC DNA]</scope>
    <source>
        <strain evidence="3 4">ACC2</strain>
    </source>
</reference>
<evidence type="ECO:0000313" key="4">
    <source>
        <dbReference type="Proteomes" id="UP000018466"/>
    </source>
</evidence>
<feature type="domain" description="WCX" evidence="2">
    <location>
        <begin position="255"/>
        <end position="329"/>
    </location>
</feature>
<dbReference type="Pfam" id="PF13280">
    <property type="entry name" value="WYL"/>
    <property type="match status" value="1"/>
</dbReference>
<dbReference type="GeneID" id="86940268"/>
<proteinExistence type="predicted"/>
<dbReference type="AlphaFoldDB" id="A0AA37DGX5"/>
<dbReference type="PROSITE" id="PS52050">
    <property type="entry name" value="WYL"/>
    <property type="match status" value="1"/>
</dbReference>
<dbReference type="InterPro" id="IPR051534">
    <property type="entry name" value="CBASS_pafABC_assoc_protein"/>
</dbReference>
<evidence type="ECO:0008006" key="5">
    <source>
        <dbReference type="Google" id="ProtNLM"/>
    </source>
</evidence>
<organism evidence="3 4">
    <name type="scientific">Stomatobaculum longum</name>
    <dbReference type="NCBI Taxonomy" id="796942"/>
    <lineage>
        <taxon>Bacteria</taxon>
        <taxon>Bacillati</taxon>
        <taxon>Bacillota</taxon>
        <taxon>Clostridia</taxon>
        <taxon>Lachnospirales</taxon>
        <taxon>Lachnospiraceae</taxon>
        <taxon>Stomatobaculum</taxon>
    </lineage>
</organism>
<gene>
    <name evidence="3" type="ORF">HMPREF9623_00490</name>
</gene>
<dbReference type="InterPro" id="IPR036390">
    <property type="entry name" value="WH_DNA-bd_sf"/>
</dbReference>
<feature type="domain" description="WYL" evidence="1">
    <location>
        <begin position="148"/>
        <end position="221"/>
    </location>
</feature>
<dbReference type="RefSeq" id="WP_009532323.1">
    <property type="nucleotide sequence ID" value="NZ_JH590861.1"/>
</dbReference>
<dbReference type="PANTHER" id="PTHR34580">
    <property type="match status" value="1"/>
</dbReference>
<keyword evidence="4" id="KW-1185">Reference proteome</keyword>
<dbReference type="Pfam" id="PF25583">
    <property type="entry name" value="WCX"/>
    <property type="match status" value="1"/>
</dbReference>
<comment type="caution">
    <text evidence="3">The sequence shown here is derived from an EMBL/GenBank/DDBJ whole genome shotgun (WGS) entry which is preliminary data.</text>
</comment>
<evidence type="ECO:0000259" key="2">
    <source>
        <dbReference type="Pfam" id="PF25583"/>
    </source>
</evidence>